<gene>
    <name evidence="3" type="ordered locus">Aaci_2659</name>
</gene>
<feature type="region of interest" description="Disordered" evidence="2">
    <location>
        <begin position="196"/>
        <end position="237"/>
    </location>
</feature>
<dbReference type="EMBL" id="CP001727">
    <property type="protein sequence ID" value="ACV59663.1"/>
    <property type="molecule type" value="Genomic_DNA"/>
</dbReference>
<organism evidence="3 4">
    <name type="scientific">Alicyclobacillus acidocaldarius subsp. acidocaldarius (strain ATCC 27009 / DSM 446 / BCRC 14685 / JCM 5260 / KCTC 1825 / NBRC 15652 / NCIMB 11725 / NRRL B-14509 / 104-IA)</name>
    <name type="common">Bacillus acidocaldarius</name>
    <dbReference type="NCBI Taxonomy" id="521098"/>
    <lineage>
        <taxon>Bacteria</taxon>
        <taxon>Bacillati</taxon>
        <taxon>Bacillota</taxon>
        <taxon>Bacilli</taxon>
        <taxon>Bacillales</taxon>
        <taxon>Alicyclobacillaceae</taxon>
        <taxon>Alicyclobacillus</taxon>
    </lineage>
</organism>
<dbReference type="STRING" id="521098.Aaci_2659"/>
<dbReference type="HOGENOM" id="CLU_075485_0_0_9"/>
<dbReference type="Proteomes" id="UP000001917">
    <property type="component" value="Chromosome"/>
</dbReference>
<dbReference type="KEGG" id="aac:Aaci_2659"/>
<sequence>MANLEYTLAESGTIHIAEDVIQTIAGVALSEIDGVAKMAGSAVSGLAEQITGRRNLTRGVKVEFSNESQACMLTVQVVLRYGYRIPEVAARIQEHVQSSVEQYTGLRVAAVHVHVVGLSLRDEDEESEGFGLPGKVSNLIQQGTDLVKQGYDTAKNKVQSAAQATKDAAAEAIGTAKEKTQQVVDAAAEKAQQGVEAVKDAAQSAYETSKDAAQQVAEAAKDAADRAADKAKDQLHE</sequence>
<reference evidence="4" key="1">
    <citation type="submission" date="2009-09" db="EMBL/GenBank/DDBJ databases">
        <title>The complete chromosome of Alicyclobacillus acidocaldarius subsp. acidocaldarius DSM 446.</title>
        <authorList>
            <consortium name="US DOE Joint Genome Institute (JGI-PGF)"/>
            <person name="Lucas S."/>
            <person name="Copeland A."/>
            <person name="Lapidus A."/>
            <person name="Glavina del Rio T."/>
            <person name="Dalin E."/>
            <person name="Tice H."/>
            <person name="Bruce D."/>
            <person name="Goodwin L."/>
            <person name="Pitluck S."/>
            <person name="Kyrpides N."/>
            <person name="Mavromatis K."/>
            <person name="Ivanova N."/>
            <person name="Ovchinnikova G."/>
            <person name="Chertkov O."/>
            <person name="Sims D."/>
            <person name="Brettin T."/>
            <person name="Detter J.C."/>
            <person name="Han C."/>
            <person name="Larimer F."/>
            <person name="Land M."/>
            <person name="Hauser L."/>
            <person name="Markowitz V."/>
            <person name="Cheng J.-F."/>
            <person name="Hugenholtz P."/>
            <person name="Woyke T."/>
            <person name="Wu D."/>
            <person name="Pukall R."/>
            <person name="Klenk H.-P."/>
            <person name="Eisen J.A."/>
        </authorList>
    </citation>
    <scope>NUCLEOTIDE SEQUENCE [LARGE SCALE GENOMIC DNA]</scope>
    <source>
        <strain evidence="4">ATCC 27009 / DSM 446 / BCRC 14685 / JCM 5260 / KCTC 1825 / NBRC 15652 / NCIMB 11725 / NRRL B-14509 / 104-IA</strain>
    </source>
</reference>
<comment type="similarity">
    <text evidence="1">Belongs to the asp23 family.</text>
</comment>
<dbReference type="eggNOG" id="COG1302">
    <property type="taxonomic scope" value="Bacteria"/>
</dbReference>
<dbReference type="Pfam" id="PF03780">
    <property type="entry name" value="Asp23"/>
    <property type="match status" value="1"/>
</dbReference>
<protein>
    <recommendedName>
        <fullName evidence="5">Asp23/Gls24 family envelope stress response protein</fullName>
    </recommendedName>
</protein>
<dbReference type="SUPFAM" id="SSF58113">
    <property type="entry name" value="Apolipoprotein A-I"/>
    <property type="match status" value="1"/>
</dbReference>
<reference evidence="3 4" key="2">
    <citation type="journal article" date="2010" name="Stand. Genomic Sci.">
        <title>Complete genome sequence of Alicyclobacillus acidocaldarius type strain (104-IA).</title>
        <authorList>
            <person name="Mavromatis K."/>
            <person name="Sikorski J."/>
            <person name="Lapidus A."/>
            <person name="Glavina Del Rio T."/>
            <person name="Copeland A."/>
            <person name="Tice H."/>
            <person name="Cheng J.F."/>
            <person name="Lucas S."/>
            <person name="Chen F."/>
            <person name="Nolan M."/>
            <person name="Bruce D."/>
            <person name="Goodwin L."/>
            <person name="Pitluck S."/>
            <person name="Ivanova N."/>
            <person name="Ovchinnikova G."/>
            <person name="Pati A."/>
            <person name="Chen A."/>
            <person name="Palaniappan K."/>
            <person name="Land M."/>
            <person name="Hauser L."/>
            <person name="Chang Y.J."/>
            <person name="Jeffries C.D."/>
            <person name="Chain P."/>
            <person name="Meincke L."/>
            <person name="Sims D."/>
            <person name="Chertkov O."/>
            <person name="Han C."/>
            <person name="Brettin T."/>
            <person name="Detter J.C."/>
            <person name="Wahrenburg C."/>
            <person name="Rohde M."/>
            <person name="Pukall R."/>
            <person name="Goker M."/>
            <person name="Bristow J."/>
            <person name="Eisen J.A."/>
            <person name="Markowitz V."/>
            <person name="Hugenholtz P."/>
            <person name="Klenk H.P."/>
            <person name="Kyrpides N.C."/>
        </authorList>
    </citation>
    <scope>NUCLEOTIDE SEQUENCE [LARGE SCALE GENOMIC DNA]</scope>
    <source>
        <strain evidence="4">ATCC 27009 / DSM 446 / BCRC 14685 / JCM 5260 / KCTC 1825 / NBRC 15652 / NCIMB 11725 / NRRL B-14509 / 104-IA</strain>
    </source>
</reference>
<dbReference type="PANTHER" id="PTHR34297:SF2">
    <property type="entry name" value="ASP23_GLS24 FAMILY ENVELOPE STRESS RESPONSE PROTEIN"/>
    <property type="match status" value="1"/>
</dbReference>
<evidence type="ECO:0008006" key="5">
    <source>
        <dbReference type="Google" id="ProtNLM"/>
    </source>
</evidence>
<evidence type="ECO:0000313" key="4">
    <source>
        <dbReference type="Proteomes" id="UP000001917"/>
    </source>
</evidence>
<evidence type="ECO:0000256" key="2">
    <source>
        <dbReference type="SAM" id="MobiDB-lite"/>
    </source>
</evidence>
<name>C8WTS1_ALIAD</name>
<evidence type="ECO:0000313" key="3">
    <source>
        <dbReference type="EMBL" id="ACV59663.1"/>
    </source>
</evidence>
<dbReference type="PANTHER" id="PTHR34297">
    <property type="entry name" value="HYPOTHETICAL CYTOSOLIC PROTEIN-RELATED"/>
    <property type="match status" value="1"/>
</dbReference>
<evidence type="ECO:0000256" key="1">
    <source>
        <dbReference type="ARBA" id="ARBA00005721"/>
    </source>
</evidence>
<dbReference type="RefSeq" id="WP_012811895.1">
    <property type="nucleotide sequence ID" value="NC_013205.1"/>
</dbReference>
<proteinExistence type="inferred from homology"/>
<dbReference type="AlphaFoldDB" id="C8WTS1"/>
<dbReference type="Gene3D" id="1.10.287.700">
    <property type="entry name" value="Helix hairpin bin"/>
    <property type="match status" value="1"/>
</dbReference>
<feature type="compositionally biased region" description="Basic and acidic residues" evidence="2">
    <location>
        <begin position="219"/>
        <end position="237"/>
    </location>
</feature>
<accession>C8WTS1</accession>
<dbReference type="InterPro" id="IPR005531">
    <property type="entry name" value="Asp23"/>
</dbReference>
<keyword evidence="4" id="KW-1185">Reference proteome</keyword>